<dbReference type="GO" id="GO:0016740">
    <property type="term" value="F:transferase activity"/>
    <property type="evidence" value="ECO:0007669"/>
    <property type="project" value="UniProtKB-KW"/>
</dbReference>
<dbReference type="RefSeq" id="WP_049082069.1">
    <property type="nucleotide sequence ID" value="NZ_AP022547.1"/>
</dbReference>
<dbReference type="InterPro" id="IPR007742">
    <property type="entry name" value="NosD_dom"/>
</dbReference>
<accession>A0A2J4YIN5</accession>
<dbReference type="InterPro" id="IPR011050">
    <property type="entry name" value="Pectin_lyase_fold/virulence"/>
</dbReference>
<feature type="domain" description="Periplasmic copper-binding protein NosD beta helix" evidence="1">
    <location>
        <begin position="153"/>
        <end position="299"/>
    </location>
</feature>
<sequence>MTDYNSQTSYIKSYDVTTFASPSNTSPYEDIGKIMSEIQDDIILQQQTNQDDKGLRPGATIFIPAGRYRLQTTFVITINYLVIQGAGHGWMSQASRDAPDTDSSGWLETAPGASFIELDTSSTLTAIKIERDDFATTGRISGVELRDFCIGLVVATNPYNTSGTKGIDIASDSDSLRIEGMGFSLLEEAMVVRNADSISITNNFIGECANCITMTSSSIVAKITNNFFGNSPGGYSISIENGDRHQITGNTFFWNPQIVLLNTHHTNISANKFQGSWPGTIVMLSPCDENLVSSNMFIRVDTETASADVGGTIYDDLMGIVHISGNNNSITSNMFSITFSDVSNIRPAGADPVAILVTDDSDNTLLSSNHLAYSDNISVKIVLDSSSRNSRVFQTALYEEFLPSAGATYIFLGSDGKDMNGNVIIPAQTA</sequence>
<dbReference type="Pfam" id="PF05048">
    <property type="entry name" value="NosD"/>
    <property type="match status" value="1"/>
</dbReference>
<keyword evidence="2" id="KW-0808">Transferase</keyword>
<comment type="caution">
    <text evidence="2">The sequence shown here is derived from an EMBL/GenBank/DDBJ whole genome shotgun (WGS) entry which is preliminary data.</text>
</comment>
<dbReference type="GeneID" id="66561210"/>
<dbReference type="InterPro" id="IPR012334">
    <property type="entry name" value="Pectin_lyas_fold"/>
</dbReference>
<dbReference type="Gene3D" id="2.160.20.10">
    <property type="entry name" value="Single-stranded right-handed beta-helix, Pectin lyase-like"/>
    <property type="match status" value="1"/>
</dbReference>
<proteinExistence type="predicted"/>
<dbReference type="Proteomes" id="UP000234661">
    <property type="component" value="Unassembled WGS sequence"/>
</dbReference>
<protein>
    <submittedName>
        <fullName evidence="2">Fructotransferase</fullName>
    </submittedName>
</protein>
<evidence type="ECO:0000259" key="1">
    <source>
        <dbReference type="Pfam" id="PF05048"/>
    </source>
</evidence>
<dbReference type="AlphaFoldDB" id="A0A2J4YIN5"/>
<dbReference type="SUPFAM" id="SSF51126">
    <property type="entry name" value="Pectin lyase-like"/>
    <property type="match status" value="1"/>
</dbReference>
<gene>
    <name evidence="2" type="ORF">CWM85_30655</name>
</gene>
<name>A0A2J4YIN5_9ENTR</name>
<dbReference type="EMBL" id="PIET01001423">
    <property type="protein sequence ID" value="PLM50621.1"/>
    <property type="molecule type" value="Genomic_DNA"/>
</dbReference>
<reference evidence="2 3" key="1">
    <citation type="submission" date="2017-11" db="EMBL/GenBank/DDBJ databases">
        <authorList>
            <person name="Han C.G."/>
        </authorList>
    </citation>
    <scope>NUCLEOTIDE SEQUENCE [LARGE SCALE GENOMIC DNA]</scope>
    <source>
        <strain evidence="2 3">A2</strain>
    </source>
</reference>
<evidence type="ECO:0000313" key="3">
    <source>
        <dbReference type="Proteomes" id="UP000234661"/>
    </source>
</evidence>
<dbReference type="CDD" id="cd21111">
    <property type="entry name" value="IFTase"/>
    <property type="match status" value="1"/>
</dbReference>
<reference evidence="2 3" key="2">
    <citation type="submission" date="2018-01" db="EMBL/GenBank/DDBJ databases">
        <title>Genomic study of Klebsiella pneumoniae.</title>
        <authorList>
            <person name="Yang Y."/>
            <person name="Bicalho R."/>
        </authorList>
    </citation>
    <scope>NUCLEOTIDE SEQUENCE [LARGE SCALE GENOMIC DNA]</scope>
    <source>
        <strain evidence="2 3">A2</strain>
    </source>
</reference>
<evidence type="ECO:0000313" key="2">
    <source>
        <dbReference type="EMBL" id="PLM50621.1"/>
    </source>
</evidence>
<organism evidence="2 3">
    <name type="scientific">Klebsiella michiganensis</name>
    <dbReference type="NCBI Taxonomy" id="1134687"/>
    <lineage>
        <taxon>Bacteria</taxon>
        <taxon>Pseudomonadati</taxon>
        <taxon>Pseudomonadota</taxon>
        <taxon>Gammaproteobacteria</taxon>
        <taxon>Enterobacterales</taxon>
        <taxon>Enterobacteriaceae</taxon>
        <taxon>Klebsiella/Raoultella group</taxon>
        <taxon>Klebsiella</taxon>
    </lineage>
</organism>